<keyword evidence="5 8" id="KW-1133">Transmembrane helix</keyword>
<dbReference type="GO" id="GO:0016020">
    <property type="term" value="C:membrane"/>
    <property type="evidence" value="ECO:0007669"/>
    <property type="project" value="UniProtKB-SubCell"/>
</dbReference>
<dbReference type="InterPro" id="IPR017871">
    <property type="entry name" value="ABC_transporter-like_CS"/>
</dbReference>
<dbReference type="Gene3D" id="3.40.50.300">
    <property type="entry name" value="P-loop containing nucleotide triphosphate hydrolases"/>
    <property type="match status" value="1"/>
</dbReference>
<evidence type="ECO:0000256" key="8">
    <source>
        <dbReference type="SAM" id="Phobius"/>
    </source>
</evidence>
<dbReference type="EMBL" id="KC513612">
    <property type="protein sequence ID" value="AGE96016.1"/>
    <property type="molecule type" value="Genomic_DNA"/>
</dbReference>
<dbReference type="SUPFAM" id="SSF52540">
    <property type="entry name" value="P-loop containing nucleoside triphosphate hydrolases"/>
    <property type="match status" value="1"/>
</dbReference>
<dbReference type="InterPro" id="IPR027417">
    <property type="entry name" value="P-loop_NTPase"/>
</dbReference>
<evidence type="ECO:0000313" key="11">
    <source>
        <dbReference type="EMBL" id="AGE96016.1"/>
    </source>
</evidence>
<dbReference type="Gene3D" id="1.20.1560.10">
    <property type="entry name" value="ABC transporter type 1, transmembrane domain"/>
    <property type="match status" value="1"/>
</dbReference>
<dbReference type="InterPro" id="IPR003439">
    <property type="entry name" value="ABC_transporter-like_ATP-bd"/>
</dbReference>
<feature type="transmembrane region" description="Helical" evidence="8">
    <location>
        <begin position="20"/>
        <end position="41"/>
    </location>
</feature>
<dbReference type="PROSITE" id="PS50893">
    <property type="entry name" value="ABC_TRANSPORTER_2"/>
    <property type="match status" value="1"/>
</dbReference>
<accession>M1KL67</accession>
<dbReference type="GO" id="GO:0005524">
    <property type="term" value="F:ATP binding"/>
    <property type="evidence" value="ECO:0007669"/>
    <property type="project" value="UniProtKB-KW"/>
</dbReference>
<dbReference type="VEuPathDB" id="MicrosporidiaDB:AEWD_011270"/>
<name>M1KL67_ENCCN</name>
<dbReference type="VEuPathDB" id="MicrosporidiaDB:AEWR_010020"/>
<dbReference type="PROSITE" id="PS00211">
    <property type="entry name" value="ABC_TRANSPORTER_1"/>
    <property type="match status" value="1"/>
</dbReference>
<keyword evidence="2 8" id="KW-0812">Transmembrane</keyword>
<dbReference type="GO" id="GO:0140359">
    <property type="term" value="F:ABC-type transporter activity"/>
    <property type="evidence" value="ECO:0007669"/>
    <property type="project" value="InterPro"/>
</dbReference>
<comment type="subcellular location">
    <subcellularLocation>
        <location evidence="1">Membrane</location>
        <topology evidence="1">Multi-pass membrane protein</topology>
    </subcellularLocation>
</comment>
<keyword evidence="3" id="KW-0547">Nucleotide-binding</keyword>
<organism evidence="11">
    <name type="scientific">Encephalitozoon cuniculi</name>
    <name type="common">Microsporidian parasite</name>
    <dbReference type="NCBI Taxonomy" id="6035"/>
    <lineage>
        <taxon>Eukaryota</taxon>
        <taxon>Fungi</taxon>
        <taxon>Fungi incertae sedis</taxon>
        <taxon>Microsporidia</taxon>
        <taxon>Unikaryonidae</taxon>
        <taxon>Encephalitozoon</taxon>
    </lineage>
</organism>
<dbReference type="Pfam" id="PF00005">
    <property type="entry name" value="ABC_tran"/>
    <property type="match status" value="1"/>
</dbReference>
<feature type="domain" description="ABC transmembrane type-1" evidence="10">
    <location>
        <begin position="169"/>
        <end position="318"/>
    </location>
</feature>
<evidence type="ECO:0000256" key="5">
    <source>
        <dbReference type="ARBA" id="ARBA00022989"/>
    </source>
</evidence>
<reference evidence="11" key="1">
    <citation type="journal article" date="2013" name="Eukaryot. Cell">
        <title>Extremely Reduced Levels of Heterozygosity in the Vertebrate Pathogen Encephalitozoon cuniculi.</title>
        <authorList>
            <person name="Selman M."/>
            <person name="Sak B."/>
            <person name="Kvac M."/>
            <person name="Farinelli L."/>
            <person name="Weiss L.M."/>
            <person name="Corradi N."/>
        </authorList>
    </citation>
    <scope>NUCLEOTIDE SEQUENCE</scope>
</reference>
<dbReference type="InterPro" id="IPR039421">
    <property type="entry name" value="Type_1_exporter"/>
</dbReference>
<dbReference type="VEuPathDB" id="MicrosporidiaDB:AEWQ_011240"/>
<feature type="transmembrane region" description="Helical" evidence="8">
    <location>
        <begin position="173"/>
        <end position="193"/>
    </location>
</feature>
<dbReference type="SMART" id="SM00382">
    <property type="entry name" value="AAA"/>
    <property type="match status" value="1"/>
</dbReference>
<dbReference type="VEuPathDB" id="MicrosporidiaDB:ECU01_0200"/>
<evidence type="ECO:0000256" key="1">
    <source>
        <dbReference type="ARBA" id="ARBA00004141"/>
    </source>
</evidence>
<protein>
    <submittedName>
        <fullName evidence="11">ABC transporter</fullName>
    </submittedName>
</protein>
<dbReference type="GO" id="GO:0016887">
    <property type="term" value="F:ATP hydrolysis activity"/>
    <property type="evidence" value="ECO:0007669"/>
    <property type="project" value="InterPro"/>
</dbReference>
<dbReference type="SUPFAM" id="SSF90123">
    <property type="entry name" value="ABC transporter transmembrane region"/>
    <property type="match status" value="1"/>
</dbReference>
<dbReference type="InterPro" id="IPR011527">
    <property type="entry name" value="ABC1_TM_dom"/>
</dbReference>
<evidence type="ECO:0000259" key="9">
    <source>
        <dbReference type="PROSITE" id="PS50893"/>
    </source>
</evidence>
<dbReference type="VEuPathDB" id="MicrosporidiaDB:M970_010020"/>
<dbReference type="InterPro" id="IPR003593">
    <property type="entry name" value="AAA+_ATPase"/>
</dbReference>
<proteinExistence type="inferred from homology"/>
<evidence type="ECO:0000256" key="4">
    <source>
        <dbReference type="ARBA" id="ARBA00022840"/>
    </source>
</evidence>
<dbReference type="InterPro" id="IPR036640">
    <property type="entry name" value="ABC1_TM_sf"/>
</dbReference>
<keyword evidence="4" id="KW-0067">ATP-binding</keyword>
<evidence type="ECO:0000256" key="2">
    <source>
        <dbReference type="ARBA" id="ARBA00022692"/>
    </source>
</evidence>
<dbReference type="PANTHER" id="PTHR24221">
    <property type="entry name" value="ATP-BINDING CASSETTE SUB-FAMILY B"/>
    <property type="match status" value="1"/>
</dbReference>
<evidence type="ECO:0000256" key="7">
    <source>
        <dbReference type="ARBA" id="ARBA00024363"/>
    </source>
</evidence>
<evidence type="ECO:0000259" key="10">
    <source>
        <dbReference type="PROSITE" id="PS50929"/>
    </source>
</evidence>
<dbReference type="AlphaFoldDB" id="M1KL67"/>
<dbReference type="PANTHER" id="PTHR24221:SF654">
    <property type="entry name" value="ATP-BINDING CASSETTE SUB-FAMILY B MEMBER 6"/>
    <property type="match status" value="1"/>
</dbReference>
<feature type="domain" description="ABC transporter" evidence="9">
    <location>
        <begin position="361"/>
        <end position="587"/>
    </location>
</feature>
<dbReference type="Pfam" id="PF00664">
    <property type="entry name" value="ABC_membrane"/>
    <property type="match status" value="1"/>
</dbReference>
<sequence>MRRMDRWTVCRRLASMARPVSFLEAALMAVVAACIVLGKWFDVMSIKRRGLIINGLKDIKGMGSANVSSIYGDAAAFLVLRTLSSAFTESKAILFSAVTNRVVQASTSRILDLTMHAAHSCEIKPTELNRIVERGNRKISKVLVKTLTVATPALFRLALLFREVHAMFGPKYLVPILFTAAAYAAYTCVMLRIRARYRKEINNADNSVSRRIHECVSNVDLVRACCSEQFEVSRLAGEMETMWALKLSDKGCVGMTNLGQRALFSVLFVHVAFKGIADMAALRMTVGDLSVLFSFVLSIDASMWTLGGIARDLGFWLTDCTDLLCLHDGLERAAEQGPGAGAAAEGMAACPSSPPGEAAAVEFDDVSFAYPRSAHVLSGVSFRIMRGERVGIIGRPGSGKSTILRLILMLHRHKGRIRVNGAELWSASPRAVRGSIGCILQDGLLFDESILYNVMYGCPGAGFHRVLRECKNAGLSDVVRRKGLHSRMKALSGGEMQMVSLARCFLKDAPLMLLDEATSKLDAETERDVFGLMMGMRGKTIVMVLHDLWMTEHLDRVILVDSGTVKEVGTHSELMGLRGMYWRMKTASRE</sequence>
<evidence type="ECO:0000256" key="6">
    <source>
        <dbReference type="ARBA" id="ARBA00023136"/>
    </source>
</evidence>
<comment type="similarity">
    <text evidence="7">Belongs to the ABC transporter superfamily. ABCB family. Heavy Metal importer (TC 3.A.1.210) subfamily.</text>
</comment>
<keyword evidence="6 8" id="KW-0472">Membrane</keyword>
<evidence type="ECO:0000256" key="3">
    <source>
        <dbReference type="ARBA" id="ARBA00022741"/>
    </source>
</evidence>
<gene>
    <name evidence="11" type="ORF">ECU01_1410</name>
</gene>
<dbReference type="PROSITE" id="PS50929">
    <property type="entry name" value="ABC_TM1F"/>
    <property type="match status" value="1"/>
</dbReference>